<protein>
    <recommendedName>
        <fullName evidence="11">TRPM SLOG domain-containing protein</fullName>
    </recommendedName>
</protein>
<dbReference type="AlphaFoldDB" id="A0AAV2HAT1"/>
<feature type="transmembrane region" description="Helical" evidence="6">
    <location>
        <begin position="651"/>
        <end position="671"/>
    </location>
</feature>
<dbReference type="InterPro" id="IPR057366">
    <property type="entry name" value="TRPM-like"/>
</dbReference>
<feature type="region of interest" description="Disordered" evidence="5">
    <location>
        <begin position="152"/>
        <end position="185"/>
    </location>
</feature>
<gene>
    <name evidence="9" type="ORF">GSLYS_00003301001</name>
</gene>
<sequence length="1067" mass="122484">MPRENVPDSKAHTIDDFIETGKSKTPRTDPLTNDNFKGRLATTTKIYTNNFDRTLVPVTPHKDDDERFRGVKTQYKRAMNDQPHKIGHSQEKTKSVTITTKSKLILRLIGAEDANFSEKIQELLKFVEHYGFWMIIARRNVNTDNEIVKTSSDSTIIKEQHRQRNNLTENSKSTQPVQNGKTNKQSDATVDGFHQCFHQNVGNVLSLNTSALTSAATEAIQLKENYSEIRRLLLHPLHYEIIVKHEEDDILECAVLVSGGVESLEIIKKFLRQKIPIICVKGSGGVADYFFDLSKKKKSNGKLPLECAEIYKAYPDLLFYLDLKGGDYLNKLSKVILKSLNGVTQENDKKALAYGSLSITLNQLEELMHHERLNGIFKTKDSNEVKKLTNETVQFDQCKILEYLLDNGHTQLENIKPDDVTEMPGSLQHGASPQTDSKDKNSKKKSSFWTEIKNILRINSAVQEKHPSGDSADDLFKKAIKTKRLELSKLLWLKVEHPTGAALYAYGKLDKMERRQREDFRSCKVIKEMKKVFLEYAIATINLNYSRDAEKTRSILLMNMESWGNTSCVKLAMKTDNGKFLSQPPCSELRKSLFKSRMKFNSKEDTDQNKNEINHPSPKVLMFLNLIGVAAFLIAYAVLLVSFLKTESFHILEWIILACVITFLLELINQLARNSFSHLRPGFLVLSIISQILFLVAWILRIAAYFEPGNPEFMIWARIIFSLDFIVFSLTVLEFCYMSRFLGPLIETLWQMISIFIRFCAIILVLFFAYAIASESVLNPITEPESRVPFYLFRKAFWGMFADFMLEELETDATNTNTKCSDNPSDYNSYETLRCPSYSGRYYVSILLGVYFIAVNLFIFNVLIAKFSSKIKQMEERATEVWALQIMTTTMKYYYLVFPPIPFIFLTPILVWIQFQRRGAVKLVREERSKHEHITLSNMQDDVRKSYIDSLEEKPDLLLVQCTVHCPHQEGQNIIHERVVTLPTKSERLTEEAAVAVLATPRNGVLDNDSITSRSNGKEDTRKRYFAVRSKYKYGIRWQCVAVKPRVERAVSVQESDFDVNVGYSLN</sequence>
<feature type="domain" description="Ion transport" evidence="7">
    <location>
        <begin position="634"/>
        <end position="878"/>
    </location>
</feature>
<evidence type="ECO:0008006" key="11">
    <source>
        <dbReference type="Google" id="ProtNLM"/>
    </source>
</evidence>
<evidence type="ECO:0000256" key="1">
    <source>
        <dbReference type="ARBA" id="ARBA00004141"/>
    </source>
</evidence>
<dbReference type="GO" id="GO:0005886">
    <property type="term" value="C:plasma membrane"/>
    <property type="evidence" value="ECO:0007669"/>
    <property type="project" value="TreeGrafter"/>
</dbReference>
<feature type="transmembrane region" description="Helical" evidence="6">
    <location>
        <begin position="893"/>
        <end position="915"/>
    </location>
</feature>
<feature type="transmembrane region" description="Helical" evidence="6">
    <location>
        <begin position="842"/>
        <end position="864"/>
    </location>
</feature>
<dbReference type="InterPro" id="IPR005821">
    <property type="entry name" value="Ion_trans_dom"/>
</dbReference>
<feature type="region of interest" description="Disordered" evidence="5">
    <location>
        <begin position="1"/>
        <end position="36"/>
    </location>
</feature>
<comment type="subcellular location">
    <subcellularLocation>
        <location evidence="1">Membrane</location>
        <topology evidence="1">Multi-pass membrane protein</topology>
    </subcellularLocation>
</comment>
<evidence type="ECO:0000313" key="9">
    <source>
        <dbReference type="EMBL" id="CAL1529146.1"/>
    </source>
</evidence>
<evidence type="ECO:0000256" key="6">
    <source>
        <dbReference type="SAM" id="Phobius"/>
    </source>
</evidence>
<evidence type="ECO:0000259" key="8">
    <source>
        <dbReference type="Pfam" id="PF25508"/>
    </source>
</evidence>
<reference evidence="9 10" key="1">
    <citation type="submission" date="2024-04" db="EMBL/GenBank/DDBJ databases">
        <authorList>
            <consortium name="Genoscope - CEA"/>
            <person name="William W."/>
        </authorList>
    </citation>
    <scope>NUCLEOTIDE SEQUENCE [LARGE SCALE GENOMIC DNA]</scope>
</reference>
<name>A0AAV2HAT1_LYMST</name>
<keyword evidence="3 6" id="KW-1133">Transmembrane helix</keyword>
<evidence type="ECO:0000313" key="10">
    <source>
        <dbReference type="Proteomes" id="UP001497497"/>
    </source>
</evidence>
<feature type="transmembrane region" description="Helical" evidence="6">
    <location>
        <begin position="749"/>
        <end position="773"/>
    </location>
</feature>
<feature type="transmembrane region" description="Helical" evidence="6">
    <location>
        <begin position="620"/>
        <end position="639"/>
    </location>
</feature>
<evidence type="ECO:0000256" key="4">
    <source>
        <dbReference type="ARBA" id="ARBA00023136"/>
    </source>
</evidence>
<feature type="transmembrane region" description="Helical" evidence="6">
    <location>
        <begin position="715"/>
        <end position="737"/>
    </location>
</feature>
<dbReference type="GO" id="GO:0099604">
    <property type="term" value="F:ligand-gated calcium channel activity"/>
    <property type="evidence" value="ECO:0007669"/>
    <property type="project" value="TreeGrafter"/>
</dbReference>
<evidence type="ECO:0000256" key="2">
    <source>
        <dbReference type="ARBA" id="ARBA00022692"/>
    </source>
</evidence>
<keyword evidence="4 6" id="KW-0472">Membrane</keyword>
<dbReference type="Pfam" id="PF00520">
    <property type="entry name" value="Ion_trans"/>
    <property type="match status" value="1"/>
</dbReference>
<feature type="region of interest" description="Disordered" evidence="5">
    <location>
        <begin position="415"/>
        <end position="443"/>
    </location>
</feature>
<comment type="caution">
    <text evidence="9">The sequence shown here is derived from an EMBL/GenBank/DDBJ whole genome shotgun (WGS) entry which is preliminary data.</text>
</comment>
<feature type="domain" description="TRPM-like" evidence="8">
    <location>
        <begin position="366"/>
        <end position="583"/>
    </location>
</feature>
<evidence type="ECO:0000259" key="7">
    <source>
        <dbReference type="Pfam" id="PF00520"/>
    </source>
</evidence>
<dbReference type="Proteomes" id="UP001497497">
    <property type="component" value="Unassembled WGS sequence"/>
</dbReference>
<dbReference type="Pfam" id="PF25508">
    <property type="entry name" value="TRPM2"/>
    <property type="match status" value="1"/>
</dbReference>
<feature type="transmembrane region" description="Helical" evidence="6">
    <location>
        <begin position="683"/>
        <end position="703"/>
    </location>
</feature>
<feature type="compositionally biased region" description="Basic and acidic residues" evidence="5">
    <location>
        <begin position="1"/>
        <end position="22"/>
    </location>
</feature>
<keyword evidence="10" id="KW-1185">Reference proteome</keyword>
<feature type="compositionally biased region" description="Polar residues" evidence="5">
    <location>
        <begin position="165"/>
        <end position="185"/>
    </location>
</feature>
<dbReference type="PANTHER" id="PTHR13800:SF1">
    <property type="entry name" value="TRANSIENT RECEPTOR POTENTIAL CATION CHANNEL TRPM"/>
    <property type="match status" value="1"/>
</dbReference>
<dbReference type="EMBL" id="CAXITT010000043">
    <property type="protein sequence ID" value="CAL1529146.1"/>
    <property type="molecule type" value="Genomic_DNA"/>
</dbReference>
<evidence type="ECO:0000256" key="5">
    <source>
        <dbReference type="SAM" id="MobiDB-lite"/>
    </source>
</evidence>
<dbReference type="PANTHER" id="PTHR13800">
    <property type="entry name" value="TRANSIENT RECEPTOR POTENTIAL CATION CHANNEL, SUBFAMILY M, MEMBER 6"/>
    <property type="match status" value="1"/>
</dbReference>
<dbReference type="InterPro" id="IPR050927">
    <property type="entry name" value="TRPM"/>
</dbReference>
<organism evidence="9 10">
    <name type="scientific">Lymnaea stagnalis</name>
    <name type="common">Great pond snail</name>
    <name type="synonym">Helix stagnalis</name>
    <dbReference type="NCBI Taxonomy" id="6523"/>
    <lineage>
        <taxon>Eukaryota</taxon>
        <taxon>Metazoa</taxon>
        <taxon>Spiralia</taxon>
        <taxon>Lophotrochozoa</taxon>
        <taxon>Mollusca</taxon>
        <taxon>Gastropoda</taxon>
        <taxon>Heterobranchia</taxon>
        <taxon>Euthyneura</taxon>
        <taxon>Panpulmonata</taxon>
        <taxon>Hygrophila</taxon>
        <taxon>Lymnaeoidea</taxon>
        <taxon>Lymnaeidae</taxon>
        <taxon>Lymnaea</taxon>
    </lineage>
</organism>
<evidence type="ECO:0000256" key="3">
    <source>
        <dbReference type="ARBA" id="ARBA00022989"/>
    </source>
</evidence>
<keyword evidence="2 6" id="KW-0812">Transmembrane</keyword>
<proteinExistence type="predicted"/>
<accession>A0AAV2HAT1</accession>